<dbReference type="Gene3D" id="2.130.10.10">
    <property type="entry name" value="YVTN repeat-like/Quinoprotein amine dehydrogenase"/>
    <property type="match status" value="1"/>
</dbReference>
<evidence type="ECO:0000313" key="2">
    <source>
        <dbReference type="Proteomes" id="UP001144280"/>
    </source>
</evidence>
<accession>A0ABQ5QMU8</accession>
<comment type="caution">
    <text evidence="1">The sequence shown here is derived from an EMBL/GenBank/DDBJ whole genome shotgun (WGS) entry which is preliminary data.</text>
</comment>
<dbReference type="EMBL" id="BSDI01000001">
    <property type="protein sequence ID" value="GLH95272.1"/>
    <property type="molecule type" value="Genomic_DNA"/>
</dbReference>
<reference evidence="1" key="1">
    <citation type="submission" date="2022-12" db="EMBL/GenBank/DDBJ databases">
        <title>New Phytohabitans aurantiacus sp. RD004123 nov., an actinomycete isolated from soil.</title>
        <authorList>
            <person name="Triningsih D.W."/>
            <person name="Harunari E."/>
            <person name="Igarashi Y."/>
        </authorList>
    </citation>
    <scope>NUCLEOTIDE SEQUENCE</scope>
    <source>
        <strain evidence="1">RD004123</strain>
    </source>
</reference>
<organism evidence="1 2">
    <name type="scientific">Phytohabitans aurantiacus</name>
    <dbReference type="NCBI Taxonomy" id="3016789"/>
    <lineage>
        <taxon>Bacteria</taxon>
        <taxon>Bacillati</taxon>
        <taxon>Actinomycetota</taxon>
        <taxon>Actinomycetes</taxon>
        <taxon>Micromonosporales</taxon>
        <taxon>Micromonosporaceae</taxon>
    </lineage>
</organism>
<dbReference type="Proteomes" id="UP001144280">
    <property type="component" value="Unassembled WGS sequence"/>
</dbReference>
<evidence type="ECO:0000313" key="1">
    <source>
        <dbReference type="EMBL" id="GLH95272.1"/>
    </source>
</evidence>
<gene>
    <name evidence="1" type="ORF">Pa4123_05440</name>
</gene>
<proteinExistence type="predicted"/>
<evidence type="ECO:0008006" key="3">
    <source>
        <dbReference type="Google" id="ProtNLM"/>
    </source>
</evidence>
<dbReference type="PROSITE" id="PS51257">
    <property type="entry name" value="PROKAR_LIPOPROTEIN"/>
    <property type="match status" value="1"/>
</dbReference>
<name>A0ABQ5QMU8_9ACTN</name>
<sequence length="401" mass="42625">MMSRRAVLALTVAGLAGCTAKQTPARRGDQLFVETEAGLSVVDAATGRTTVPAAPSVVTADWSQLARAGWTGTGTTLSTHRLPDGVQVTGGTLKDRLDARVLSPDGRLLALTNPSRPRSSTTLVVADSSGERVRLELPGYLEPEAFDASGTFLFVLDYLPPARPDRYRVRQIDLRAKALQPLLTRLKSAVPAGAEEEMRGEGRQAVYDPRRRQLFTLYTHQPDHLHTRELVAGARDDAPHVHAFVHTLHLTERWAYCVDLPEPFGSRAAAGHAIALSADGSRLTVVDTTTSAYAEIDPSGLTVTSTGNLPAPLDGGTAAAALTADGRRLVVGAGRKVLVAPSSDKPVRWSTGSEVRGLALVGDGRVYVGQDGEVTAHNPQTGEVVSRTQVPGLVNLRHAMP</sequence>
<dbReference type="InterPro" id="IPR015943">
    <property type="entry name" value="WD40/YVTN_repeat-like_dom_sf"/>
</dbReference>
<dbReference type="SUPFAM" id="SSF101898">
    <property type="entry name" value="NHL repeat"/>
    <property type="match status" value="1"/>
</dbReference>
<protein>
    <recommendedName>
        <fullName evidence="3">Lipoprotein LpqB beta-propeller domain-containing protein</fullName>
    </recommendedName>
</protein>
<keyword evidence="2" id="KW-1185">Reference proteome</keyword>